<feature type="region of interest" description="Disordered" evidence="1">
    <location>
        <begin position="754"/>
        <end position="773"/>
    </location>
</feature>
<proteinExistence type="predicted"/>
<dbReference type="Proteomes" id="UP000321490">
    <property type="component" value="Unassembled WGS sequence"/>
</dbReference>
<protein>
    <recommendedName>
        <fullName evidence="5">Glycoprotein</fullName>
    </recommendedName>
</protein>
<dbReference type="OrthoDB" id="3797035at2"/>
<reference evidence="3 4" key="1">
    <citation type="submission" date="2019-07" db="EMBL/GenBank/DDBJ databases">
        <title>R&amp;d 2014.</title>
        <authorList>
            <person name="Klenk H.-P."/>
        </authorList>
    </citation>
    <scope>NUCLEOTIDE SEQUENCE [LARGE SCALE GENOMIC DNA]</scope>
    <source>
        <strain evidence="3 4">DSM 45764</strain>
    </source>
</reference>
<dbReference type="AlphaFoldDB" id="A0A562IVS9"/>
<accession>A0A562IVS9</accession>
<keyword evidence="2" id="KW-1133">Transmembrane helix</keyword>
<name>A0A562IVS9_9ACTN</name>
<evidence type="ECO:0000313" key="4">
    <source>
        <dbReference type="Proteomes" id="UP000321490"/>
    </source>
</evidence>
<sequence>MNRRAAGRADGRRSSSALRRAGVLTGLLGVVGGFLATPAAAAPADDAGTDRPVVVDVDRIEPRTVVPGAAVEVSGVLENTTDETWSDLTVRLQRGEVLTSRAELADAADDPDDVTNVVTSFQPVPGELAPGGRLPFSYLAPAEELQLDADGVYRVLVNVNGTDEEGFTERVGDLSTWLVAQPAEPATRTTVAWLWPLTDRPHRGPSGAFTDDDLAEQVASGGRLDRAVTTLEQLAGVPAGAPGGSAPEVPVTLAVDPALLEELATMAAGDYTVDPPDGDPRAGTGSEAAAALLARLRGLADDHPVVALPYADVDASALVAAGRPAAVLRALPGTSAGTARQPLDDGAGLTDGATEAPTGDTGAGAGAAIVREVLEVTPRTDLAWPVGGAADPATLEVLQEGGASTVLLTEGAVTEGDRATGAVGRAATAAASVTTDGDPLPALVADGRLADLVAGVTTDPDPADGRLAEQRYLAELGALTTQLRGAGGQSVLVVPPRRVDPDPATVAAMMTDTARLPWLAPGSVASLATGPSVEVGGPVAEPAGERLSPAGVAELARAVAVRDDVAAAVSGEPATALAGYDAAIARAGSAAWRGDPAAFARAVSRVRETLLRLQDEVTLVSPAEGTYSLASSSAPLVLTVQNDLPFAVAVRVELQARGNVGLTTEDIGVQVLQPLSRTNLEVPAEVQQSGGFQVTAQLTTPSGAPLGEAVRLQVKSTAYGPVTLAITVGAAALLGLLFLRRLVRYLLARRRGTADEAPGAGDPAAPAPARSPV</sequence>
<keyword evidence="2" id="KW-0472">Membrane</keyword>
<feature type="compositionally biased region" description="Low complexity" evidence="1">
    <location>
        <begin position="350"/>
        <end position="360"/>
    </location>
</feature>
<dbReference type="Pfam" id="PF19516">
    <property type="entry name" value="DUF6049"/>
    <property type="match status" value="1"/>
</dbReference>
<dbReference type="EMBL" id="VLKF01000001">
    <property type="protein sequence ID" value="TWH74956.1"/>
    <property type="molecule type" value="Genomic_DNA"/>
</dbReference>
<feature type="compositionally biased region" description="Low complexity" evidence="1">
    <location>
        <begin position="755"/>
        <end position="764"/>
    </location>
</feature>
<evidence type="ECO:0000256" key="2">
    <source>
        <dbReference type="SAM" id="Phobius"/>
    </source>
</evidence>
<evidence type="ECO:0008006" key="5">
    <source>
        <dbReference type="Google" id="ProtNLM"/>
    </source>
</evidence>
<dbReference type="InterPro" id="IPR046112">
    <property type="entry name" value="DUF6049"/>
</dbReference>
<feature type="transmembrane region" description="Helical" evidence="2">
    <location>
        <begin position="718"/>
        <end position="739"/>
    </location>
</feature>
<keyword evidence="4" id="KW-1185">Reference proteome</keyword>
<feature type="region of interest" description="Disordered" evidence="1">
    <location>
        <begin position="335"/>
        <end position="363"/>
    </location>
</feature>
<evidence type="ECO:0000313" key="3">
    <source>
        <dbReference type="EMBL" id="TWH74956.1"/>
    </source>
</evidence>
<evidence type="ECO:0000256" key="1">
    <source>
        <dbReference type="SAM" id="MobiDB-lite"/>
    </source>
</evidence>
<keyword evidence="2" id="KW-0812">Transmembrane</keyword>
<comment type="caution">
    <text evidence="3">The sequence shown here is derived from an EMBL/GenBank/DDBJ whole genome shotgun (WGS) entry which is preliminary data.</text>
</comment>
<organism evidence="3 4">
    <name type="scientific">Modestobacter roseus</name>
    <dbReference type="NCBI Taxonomy" id="1181884"/>
    <lineage>
        <taxon>Bacteria</taxon>
        <taxon>Bacillati</taxon>
        <taxon>Actinomycetota</taxon>
        <taxon>Actinomycetes</taxon>
        <taxon>Geodermatophilales</taxon>
        <taxon>Geodermatophilaceae</taxon>
        <taxon>Modestobacter</taxon>
    </lineage>
</organism>
<gene>
    <name evidence="3" type="ORF">JD78_03503</name>
</gene>
<dbReference type="RefSeq" id="WP_153359387.1">
    <property type="nucleotide sequence ID" value="NZ_ML762488.1"/>
</dbReference>